<dbReference type="Pfam" id="PF13414">
    <property type="entry name" value="TPR_11"/>
    <property type="match status" value="1"/>
</dbReference>
<dbReference type="eggNOG" id="COG0457">
    <property type="taxonomic scope" value="Bacteria"/>
</dbReference>
<feature type="repeat" description="TPR" evidence="3">
    <location>
        <begin position="715"/>
        <end position="748"/>
    </location>
</feature>
<feature type="repeat" description="TPR" evidence="3">
    <location>
        <begin position="645"/>
        <end position="678"/>
    </location>
</feature>
<keyword evidence="1" id="KW-0677">Repeat</keyword>
<dbReference type="eggNOG" id="COG4783">
    <property type="taxonomic scope" value="Bacteria"/>
</dbReference>
<dbReference type="AlphaFoldDB" id="G0A236"/>
<reference key="2">
    <citation type="submission" date="2011-05" db="EMBL/GenBank/DDBJ databases">
        <title>Complete genome sequence of the aerobic marine methanotroph Methylomonas methanica MC09.</title>
        <authorList>
            <person name="Boden R."/>
            <person name="Cunliffe M."/>
            <person name="Scanlan J."/>
            <person name="Moussard H."/>
            <person name="Kits K.D."/>
            <person name="Klotz M."/>
            <person name="Jetten M."/>
            <person name="Vuilleumier S."/>
            <person name="Han J."/>
            <person name="Peters L."/>
            <person name="Mikhailova N."/>
            <person name="Teshima H."/>
            <person name="Tapia R."/>
            <person name="Kyrpides N."/>
            <person name="Ivanova N."/>
            <person name="Pagani I."/>
            <person name="Cheng J.-F."/>
            <person name="Goodwin L."/>
            <person name="Han C."/>
            <person name="Hauser L."/>
            <person name="Land M."/>
            <person name="Lapidus A."/>
            <person name="Lucas S."/>
            <person name="Pitluck S."/>
            <person name="Woyke T."/>
            <person name="Stein L.Y."/>
            <person name="Murrell C."/>
        </authorList>
    </citation>
    <scope>NUCLEOTIDE SEQUENCE</scope>
    <source>
        <strain>MC09</strain>
    </source>
</reference>
<feature type="repeat" description="TPR" evidence="3">
    <location>
        <begin position="33"/>
        <end position="66"/>
    </location>
</feature>
<name>G0A236_METMM</name>
<dbReference type="Pfam" id="PF14559">
    <property type="entry name" value="TPR_19"/>
    <property type="match status" value="3"/>
</dbReference>
<dbReference type="Proteomes" id="UP000008888">
    <property type="component" value="Chromosome"/>
</dbReference>
<reference evidence="5 6" key="1">
    <citation type="journal article" date="2011" name="J. Bacteriol.">
        <title>Complete Genome Sequence of the Aerobic Marine Methanotroph Methylomonas methanica MC09.</title>
        <authorList>
            <person name="Boden R."/>
            <person name="Cunliffe M."/>
            <person name="Scanlan J."/>
            <person name="Moussard H."/>
            <person name="Kits K.D."/>
            <person name="Klotz M.G."/>
            <person name="Jetten M.S."/>
            <person name="Vuilleumier S."/>
            <person name="Han J."/>
            <person name="Peters L."/>
            <person name="Mikhailova N."/>
            <person name="Teshima H."/>
            <person name="Tapia R."/>
            <person name="Kyrpides N."/>
            <person name="Ivanova N."/>
            <person name="Pagani I."/>
            <person name="Cheng J.F."/>
            <person name="Goodwin L."/>
            <person name="Han C."/>
            <person name="Hauser L."/>
            <person name="Land M.L."/>
            <person name="Lapidus A."/>
            <person name="Lucas S."/>
            <person name="Pitluck S."/>
            <person name="Woyke T."/>
            <person name="Stein L."/>
            <person name="Murrell J.C."/>
        </authorList>
    </citation>
    <scope>NUCLEOTIDE SEQUENCE [LARGE SCALE GENOMIC DNA]</scope>
    <source>
        <strain evidence="5 6">MC09</strain>
    </source>
</reference>
<dbReference type="PROSITE" id="PS50005">
    <property type="entry name" value="TPR"/>
    <property type="match status" value="6"/>
</dbReference>
<dbReference type="RefSeq" id="WP_013820794.1">
    <property type="nucleotide sequence ID" value="NC_015572.1"/>
</dbReference>
<dbReference type="InterPro" id="IPR011990">
    <property type="entry name" value="TPR-like_helical_dom_sf"/>
</dbReference>
<dbReference type="InterPro" id="IPR051012">
    <property type="entry name" value="CellSynth/LPSAsmb/PSIAsmb"/>
</dbReference>
<keyword evidence="2 3" id="KW-0802">TPR repeat</keyword>
<dbReference type="OrthoDB" id="7637125at2"/>
<dbReference type="SMART" id="SM00028">
    <property type="entry name" value="TPR"/>
    <property type="match status" value="12"/>
</dbReference>
<dbReference type="Gene3D" id="1.25.40.10">
    <property type="entry name" value="Tetratricopeptide repeat domain"/>
    <property type="match status" value="4"/>
</dbReference>
<dbReference type="PANTHER" id="PTHR45586">
    <property type="entry name" value="TPR REPEAT-CONTAINING PROTEIN PA4667"/>
    <property type="match status" value="1"/>
</dbReference>
<dbReference type="PROSITE" id="PS51257">
    <property type="entry name" value="PROKAR_LIPOPROTEIN"/>
    <property type="match status" value="1"/>
</dbReference>
<feature type="repeat" description="TPR" evidence="3">
    <location>
        <begin position="577"/>
        <end position="610"/>
    </location>
</feature>
<accession>G0A236</accession>
<protein>
    <submittedName>
        <fullName evidence="5">Tetratricopeptide TPR_1 repeat-containing protein</fullName>
    </submittedName>
</protein>
<dbReference type="KEGG" id="mmt:Metme_4228"/>
<keyword evidence="6" id="KW-1185">Reference proteome</keyword>
<dbReference type="HOGENOM" id="CLU_007251_1_0_6"/>
<feature type="signal peptide" evidence="4">
    <location>
        <begin position="1"/>
        <end position="29"/>
    </location>
</feature>
<keyword evidence="4" id="KW-0732">Signal</keyword>
<evidence type="ECO:0000256" key="1">
    <source>
        <dbReference type="ARBA" id="ARBA00022737"/>
    </source>
</evidence>
<sequence>MTDRFNFTPTLRLPKVLVICLLVLLTACAEEDPRQFIQEGSALFEKGDMDGARVQFKNALQINPKFAEAYYGLAMLDEKKPDLQAMRKNLQEVVAINPSHVDAQAKLGLLFADQLDKAKAQLAIVNKLDPENINAILLNATLLLRKGDKAEALRQVERVLVKDAINADAIRLQTFILASDKHYDEALAALNRGIDAHPDDSGLGLLRVRIHREQKKFDEVVLDYQALIATHPDDKNLRQDQIQVLTQIGKLDQAEQVLREGVGNDPTNSDLKLMLVNFIEPRDAAKAEAVLKDFIATSPGDVKLKTRLAGYYIGHKRTSDAEALLKEIADADPTGKDGLTAKVRLAELAWAQNDAATAERLAEEVIKVDAGNSGALLFRAGMRLAKRDMDGVISDLRIVLRDQPNSDQAMVMVGQAYAMKGEPEVAESHWRKALEVNPSNLAALAPLTSALFSRGDAVRAEELISKSLKASLANPTMLELLVQARAAQKNWAGAEAAVNELKMQPQAVLAAQLLDGMLAASQGHHADAIKIYQEILAQRPSAAEALVAMARSYEAAGLRSEFFTFLKAFIQQNPSSTVAYNTLGMAYAAEKKWVDAGKTLQEALSHDPKSIATYKLLAKVLIQQGKAADVVMLYRNGLMASPDNPELMLELAKYYDGSKDYAAAIAAYDDLLKKYPDNDEAANNLSYLLVEFGGAQDTLKRAVTLAERFKESPNPYFLDTYGWALFKSGKAEAAVDIFKKAVAVVPNNAEFHYHLGEAYFAAGDKNAARQALEKSISSDGKQNEFAGIDRAKELLKQMAG</sequence>
<evidence type="ECO:0000256" key="3">
    <source>
        <dbReference type="PROSITE-ProRule" id="PRU00339"/>
    </source>
</evidence>
<evidence type="ECO:0000313" key="6">
    <source>
        <dbReference type="Proteomes" id="UP000008888"/>
    </source>
</evidence>
<evidence type="ECO:0000256" key="4">
    <source>
        <dbReference type="SAM" id="SignalP"/>
    </source>
</evidence>
<feature type="repeat" description="TPR" evidence="3">
    <location>
        <begin position="749"/>
        <end position="782"/>
    </location>
</feature>
<dbReference type="EMBL" id="CP002738">
    <property type="protein sequence ID" value="AEG02579.1"/>
    <property type="molecule type" value="Genomic_DNA"/>
</dbReference>
<feature type="chain" id="PRO_5003396457" evidence="4">
    <location>
        <begin position="30"/>
        <end position="800"/>
    </location>
</feature>
<feature type="repeat" description="TPR" evidence="3">
    <location>
        <begin position="407"/>
        <end position="440"/>
    </location>
</feature>
<dbReference type="InterPro" id="IPR019734">
    <property type="entry name" value="TPR_rpt"/>
</dbReference>
<dbReference type="SUPFAM" id="SSF48452">
    <property type="entry name" value="TPR-like"/>
    <property type="match status" value="3"/>
</dbReference>
<dbReference type="STRING" id="857087.Metme_4228"/>
<proteinExistence type="predicted"/>
<evidence type="ECO:0000313" key="5">
    <source>
        <dbReference type="EMBL" id="AEG02579.1"/>
    </source>
</evidence>
<organism evidence="5 6">
    <name type="scientific">Methylomonas methanica (strain DSM 25384 / MC09)</name>
    <dbReference type="NCBI Taxonomy" id="857087"/>
    <lineage>
        <taxon>Bacteria</taxon>
        <taxon>Pseudomonadati</taxon>
        <taxon>Pseudomonadota</taxon>
        <taxon>Gammaproteobacteria</taxon>
        <taxon>Methylococcales</taxon>
        <taxon>Methylococcaceae</taxon>
        <taxon>Methylomonas</taxon>
    </lineage>
</organism>
<gene>
    <name evidence="5" type="ordered locus">Metme_4228</name>
</gene>
<dbReference type="Pfam" id="PF13432">
    <property type="entry name" value="TPR_16"/>
    <property type="match status" value="2"/>
</dbReference>
<reference evidence="6" key="3">
    <citation type="submission" date="2011-05" db="EMBL/GenBank/DDBJ databases">
        <title>Complete sequence of Methylomonas methanica MC09.</title>
        <authorList>
            <consortium name="US DOE Joint Genome Institute"/>
            <person name="Lucas S."/>
            <person name="Han J."/>
            <person name="Lapidus A."/>
            <person name="Cheng J.-F."/>
            <person name="Goodwin L."/>
            <person name="Pitluck S."/>
            <person name="Peters L."/>
            <person name="Mikhailova N."/>
            <person name="Teshima H."/>
            <person name="Han C."/>
            <person name="Tapia R."/>
            <person name="Land M."/>
            <person name="Hauser L."/>
            <person name="Kyrpides N."/>
            <person name="Ivanova N."/>
            <person name="Pagani I."/>
            <person name="Stein L."/>
            <person name="Woyke T."/>
        </authorList>
    </citation>
    <scope>NUCLEOTIDE SEQUENCE [LARGE SCALE GENOMIC DNA]</scope>
    <source>
        <strain evidence="6">MC09</strain>
    </source>
</reference>
<dbReference type="PANTHER" id="PTHR45586:SF1">
    <property type="entry name" value="LIPOPOLYSACCHARIDE ASSEMBLY PROTEIN B"/>
    <property type="match status" value="1"/>
</dbReference>
<evidence type="ECO:0000256" key="2">
    <source>
        <dbReference type="ARBA" id="ARBA00022803"/>
    </source>
</evidence>